<proteinExistence type="predicted"/>
<accession>A0A9W7KU68</accession>
<feature type="transmembrane region" description="Helical" evidence="1">
    <location>
        <begin position="679"/>
        <end position="703"/>
    </location>
</feature>
<evidence type="ECO:0000313" key="2">
    <source>
        <dbReference type="EMBL" id="GMI11466.1"/>
    </source>
</evidence>
<keyword evidence="3" id="KW-1185">Reference proteome</keyword>
<dbReference type="Proteomes" id="UP001165122">
    <property type="component" value="Unassembled WGS sequence"/>
</dbReference>
<evidence type="ECO:0000256" key="1">
    <source>
        <dbReference type="SAM" id="Phobius"/>
    </source>
</evidence>
<organism evidence="2 3">
    <name type="scientific">Triparma laevis f. longispina</name>
    <dbReference type="NCBI Taxonomy" id="1714387"/>
    <lineage>
        <taxon>Eukaryota</taxon>
        <taxon>Sar</taxon>
        <taxon>Stramenopiles</taxon>
        <taxon>Ochrophyta</taxon>
        <taxon>Bolidophyceae</taxon>
        <taxon>Parmales</taxon>
        <taxon>Triparmaceae</taxon>
        <taxon>Triparma</taxon>
    </lineage>
</organism>
<keyword evidence="1" id="KW-0472">Membrane</keyword>
<feature type="transmembrane region" description="Helical" evidence="1">
    <location>
        <begin position="483"/>
        <end position="504"/>
    </location>
</feature>
<feature type="transmembrane region" description="Helical" evidence="1">
    <location>
        <begin position="637"/>
        <end position="658"/>
    </location>
</feature>
<sequence>MYRKVDPSGGGGVTLSGLSQGTCYVSGNCFGTGSSSGYNGNEQCTFTTPISGSLQVSRFSTESCCDKLNVGSTAYKGSAGPSSVIVSSGQSFPWSADGSTTSTGFEICIQPSTPNTCTAGTYLSGSNCQVCPANKYSVDGAFSCTSCPSGKFISDDGSYYYNHDSEYDCSFPPPPPADHGATIAVAILGGLASPGLAYHVVACLRKRGAGAIAKPPLEPSTSKVENPLAPSDIELAESSSKKAEGDDAISGHMEAALEKSMKSEGADAKDLVGGTSAVHQWMSGGGSGGFWSMAYIVINFVQNFTLVSLFDVEWPASWSFSLSWLNFSYFDIKLVLPTIIDSDPELAKWLSFLLPLYFHPLLIARFDNGLFRRMDKTRGNRIMKQVGTAEAWAAYKKTLYPLLFIPILVFVVFGTVFAFVGDENYNNDDYYSYDDNYSSGIGVGITAICMAIIMLIMTFSIVKHIYLKDRDGTYTFRNDNSPTSMIAAYTFYHILTATPVALAIDRYDDPAVGLIMYSIMFAMLVIGSCLLFLNRDDKDFETTFYNSIPTILALCFIMPMLILLNEGDTEGGLWGLQVFVATAPATFGFLFLLYAVISDSDKNWGDVVETLSWSMLFLAATTIYPATISLFTSGVSLGAGIMICFIFLSVSQFAVVQTRRLALLDDEDDLFEGNGTPKFALPPGVLSIVLVSVLSLLVTSIVSVALPHIAAPILLGITGVWLIVFGIFIFLHKVGLRSLHVRCEAAVGKDESTNNSFRADAPTVEYGDDDGSAQQQRNSSVESLKAKIARRNKKAKIKRIDSGTKADLVAREFNKKREKLEFGIFMFMYLISYLSGVNAVVSAMSEGGGLGITAICFSPFYVLAPLIKLAQVARNMYKEVVGNIGQGGLTDYQASLEDKINGDIELSQTEEYSEEKEATRLFEQALTSALLGPYEQKYWWFKVFLLTEKAGLAFIALYLGSTSKGIWCGVGLTAFGCVVSIITRPYWDDTEDWCDILARVSTLLTVIIGGLIQTDQVDSGDGFVQFSLFGITLISFIVLVMTLGPARVFKALKAWVTAKRAGGKTSSEEGFAEMTTAEAVTFSTPDVKDFTLPQQMWFMKHHPKIAAKHLFEVGQDRFLISLGEAHVTQSTEMKISQPLEPDQITATIGVFGCSKALKKLDLGNNQVEGKTLDKLIESIILKYEDDPDEKIEVEFDSSQASKLKKAMIGVLLKESTSIKLNNERISKPGLDLLAGSASCVKGLTHFEVTGSKITDESMSMIAAIIKNQSSTLVEFNISNNSFTDVGMSKIFDVICSSEKEEGEKINFVFKDNEEVKFEYWKAVIGLQQDKKVDFKKEKANYDT</sequence>
<dbReference type="Pfam" id="PF13516">
    <property type="entry name" value="LRR_6"/>
    <property type="match status" value="1"/>
</dbReference>
<protein>
    <recommendedName>
        <fullName evidence="4">Tyrosine-protein kinase ephrin type A/B receptor-like domain-containing protein</fullName>
    </recommendedName>
</protein>
<feature type="transmembrane region" description="Helical" evidence="1">
    <location>
        <begin position="965"/>
        <end position="984"/>
    </location>
</feature>
<dbReference type="InterPro" id="IPR001611">
    <property type="entry name" value="Leu-rich_rpt"/>
</dbReference>
<dbReference type="EMBL" id="BRXW01000162">
    <property type="protein sequence ID" value="GMI11466.1"/>
    <property type="molecule type" value="Genomic_DNA"/>
</dbReference>
<evidence type="ECO:0000313" key="3">
    <source>
        <dbReference type="Proteomes" id="UP001165122"/>
    </source>
</evidence>
<feature type="transmembrane region" description="Helical" evidence="1">
    <location>
        <begin position="1024"/>
        <end position="1043"/>
    </location>
</feature>
<gene>
    <name evidence="2" type="ORF">TrLO_g5184</name>
</gene>
<dbReference type="Gene3D" id="3.80.10.10">
    <property type="entry name" value="Ribonuclease Inhibitor"/>
    <property type="match status" value="1"/>
</dbReference>
<name>A0A9W7KU68_9STRA</name>
<feature type="transmembrane region" description="Helical" evidence="1">
    <location>
        <begin position="576"/>
        <end position="598"/>
    </location>
</feature>
<feature type="transmembrane region" description="Helical" evidence="1">
    <location>
        <begin position="399"/>
        <end position="420"/>
    </location>
</feature>
<feature type="transmembrane region" description="Helical" evidence="1">
    <location>
        <begin position="709"/>
        <end position="731"/>
    </location>
</feature>
<feature type="transmembrane region" description="Helical" evidence="1">
    <location>
        <begin position="939"/>
        <end position="959"/>
    </location>
</feature>
<dbReference type="SUPFAM" id="SSF52047">
    <property type="entry name" value="RNI-like"/>
    <property type="match status" value="1"/>
</dbReference>
<comment type="caution">
    <text evidence="2">The sequence shown here is derived from an EMBL/GenBank/DDBJ whole genome shotgun (WGS) entry which is preliminary data.</text>
</comment>
<feature type="transmembrane region" description="Helical" evidence="1">
    <location>
        <begin position="510"/>
        <end position="532"/>
    </location>
</feature>
<feature type="transmembrane region" description="Helical" evidence="1">
    <location>
        <begin position="820"/>
        <end position="841"/>
    </location>
</feature>
<feature type="transmembrane region" description="Helical" evidence="1">
    <location>
        <begin position="544"/>
        <end position="564"/>
    </location>
</feature>
<feature type="transmembrane region" description="Helical" evidence="1">
    <location>
        <begin position="346"/>
        <end position="366"/>
    </location>
</feature>
<feature type="transmembrane region" description="Helical" evidence="1">
    <location>
        <begin position="996"/>
        <end position="1012"/>
    </location>
</feature>
<feature type="transmembrane region" description="Helical" evidence="1">
    <location>
        <begin position="440"/>
        <end position="462"/>
    </location>
</feature>
<keyword evidence="1" id="KW-1133">Transmembrane helix</keyword>
<feature type="transmembrane region" description="Helical" evidence="1">
    <location>
        <begin position="610"/>
        <end position="631"/>
    </location>
</feature>
<dbReference type="InterPro" id="IPR032675">
    <property type="entry name" value="LRR_dom_sf"/>
</dbReference>
<evidence type="ECO:0008006" key="4">
    <source>
        <dbReference type="Google" id="ProtNLM"/>
    </source>
</evidence>
<feature type="transmembrane region" description="Helical" evidence="1">
    <location>
        <begin position="290"/>
        <end position="310"/>
    </location>
</feature>
<keyword evidence="1" id="KW-0812">Transmembrane</keyword>
<dbReference type="OrthoDB" id="10475250at2759"/>
<reference evidence="3" key="1">
    <citation type="journal article" date="2023" name="Commun. Biol.">
        <title>Genome analysis of Parmales, the sister group of diatoms, reveals the evolutionary specialization of diatoms from phago-mixotrophs to photoautotrophs.</title>
        <authorList>
            <person name="Ban H."/>
            <person name="Sato S."/>
            <person name="Yoshikawa S."/>
            <person name="Yamada K."/>
            <person name="Nakamura Y."/>
            <person name="Ichinomiya M."/>
            <person name="Sato N."/>
            <person name="Blanc-Mathieu R."/>
            <person name="Endo H."/>
            <person name="Kuwata A."/>
            <person name="Ogata H."/>
        </authorList>
    </citation>
    <scope>NUCLEOTIDE SEQUENCE [LARGE SCALE GENOMIC DNA]</scope>
    <source>
        <strain evidence="3">NIES 3700</strain>
    </source>
</reference>
<feature type="transmembrane region" description="Helical" evidence="1">
    <location>
        <begin position="847"/>
        <end position="867"/>
    </location>
</feature>